<reference evidence="1" key="2">
    <citation type="submission" date="2020-11" db="EMBL/GenBank/DDBJ databases">
        <authorList>
            <person name="McCartney M.A."/>
            <person name="Auch B."/>
            <person name="Kono T."/>
            <person name="Mallez S."/>
            <person name="Becker A."/>
            <person name="Gohl D.M."/>
            <person name="Silverstein K.A.T."/>
            <person name="Koren S."/>
            <person name="Bechman K.B."/>
            <person name="Herman A."/>
            <person name="Abrahante J.E."/>
            <person name="Garbe J."/>
        </authorList>
    </citation>
    <scope>NUCLEOTIDE SEQUENCE</scope>
    <source>
        <strain evidence="1">Duluth1</strain>
        <tissue evidence="1">Whole animal</tissue>
    </source>
</reference>
<organism evidence="1 2">
    <name type="scientific">Dreissena polymorpha</name>
    <name type="common">Zebra mussel</name>
    <name type="synonym">Mytilus polymorpha</name>
    <dbReference type="NCBI Taxonomy" id="45954"/>
    <lineage>
        <taxon>Eukaryota</taxon>
        <taxon>Metazoa</taxon>
        <taxon>Spiralia</taxon>
        <taxon>Lophotrochozoa</taxon>
        <taxon>Mollusca</taxon>
        <taxon>Bivalvia</taxon>
        <taxon>Autobranchia</taxon>
        <taxon>Heteroconchia</taxon>
        <taxon>Euheterodonta</taxon>
        <taxon>Imparidentia</taxon>
        <taxon>Neoheterodontei</taxon>
        <taxon>Myida</taxon>
        <taxon>Dreissenoidea</taxon>
        <taxon>Dreissenidae</taxon>
        <taxon>Dreissena</taxon>
    </lineage>
</organism>
<comment type="caution">
    <text evidence="1">The sequence shown here is derived from an EMBL/GenBank/DDBJ whole genome shotgun (WGS) entry which is preliminary data.</text>
</comment>
<accession>A0A9D4RCD2</accession>
<evidence type="ECO:0000313" key="2">
    <source>
        <dbReference type="Proteomes" id="UP000828390"/>
    </source>
</evidence>
<sequence length="100" mass="11161">MDDVDKFLRYAIMSQNLPEGVSVQAVEGFLKVHKNHVEGSISFMGLLKDLPQDEDVVDAGLAFPESCLFLCANNTFTNIKGNKISLHMFRGHVYPAAYRV</sequence>
<protein>
    <submittedName>
        <fullName evidence="1">Uncharacterized protein</fullName>
    </submittedName>
</protein>
<evidence type="ECO:0000313" key="1">
    <source>
        <dbReference type="EMBL" id="KAH3861150.1"/>
    </source>
</evidence>
<dbReference type="AlphaFoldDB" id="A0A9D4RCD2"/>
<name>A0A9D4RCD2_DREPO</name>
<dbReference type="Proteomes" id="UP000828390">
    <property type="component" value="Unassembled WGS sequence"/>
</dbReference>
<gene>
    <name evidence="1" type="ORF">DPMN_024078</name>
</gene>
<keyword evidence="2" id="KW-1185">Reference proteome</keyword>
<proteinExistence type="predicted"/>
<reference evidence="1" key="1">
    <citation type="journal article" date="2019" name="bioRxiv">
        <title>The Genome of the Zebra Mussel, Dreissena polymorpha: A Resource for Invasive Species Research.</title>
        <authorList>
            <person name="McCartney M.A."/>
            <person name="Auch B."/>
            <person name="Kono T."/>
            <person name="Mallez S."/>
            <person name="Zhang Y."/>
            <person name="Obille A."/>
            <person name="Becker A."/>
            <person name="Abrahante J.E."/>
            <person name="Garbe J."/>
            <person name="Badalamenti J.P."/>
            <person name="Herman A."/>
            <person name="Mangelson H."/>
            <person name="Liachko I."/>
            <person name="Sullivan S."/>
            <person name="Sone E.D."/>
            <person name="Koren S."/>
            <person name="Silverstein K.A.T."/>
            <person name="Beckman K.B."/>
            <person name="Gohl D.M."/>
        </authorList>
    </citation>
    <scope>NUCLEOTIDE SEQUENCE</scope>
    <source>
        <strain evidence="1">Duluth1</strain>
        <tissue evidence="1">Whole animal</tissue>
    </source>
</reference>
<dbReference type="EMBL" id="JAIWYP010000002">
    <property type="protein sequence ID" value="KAH3861150.1"/>
    <property type="molecule type" value="Genomic_DNA"/>
</dbReference>